<keyword evidence="5" id="KW-1185">Reference proteome</keyword>
<feature type="domain" description="HTH tetR-type" evidence="3">
    <location>
        <begin position="8"/>
        <end position="68"/>
    </location>
</feature>
<sequence>MRSMAVTKTPRRAWVDAGLEALAEGGLAEVRIEVLARRLKVTKGGFYGFFDDRPALLAAMLETWEQTVTVSVTERVDAAAATDPRARLARLIAIIDDQSAPAMRIGTELAIRDWARHDEAAARTVRRVDRTRGDYLRDLFRGFCSAEEADARTTIAMSVRLGAQLMDLGTDDTAHLESLELIQQRLLA</sequence>
<name>A0A255GQC6_9ACTN</name>
<accession>A0A255GQC6</accession>
<dbReference type="Proteomes" id="UP000215896">
    <property type="component" value="Unassembled WGS sequence"/>
</dbReference>
<evidence type="ECO:0000259" key="3">
    <source>
        <dbReference type="PROSITE" id="PS50977"/>
    </source>
</evidence>
<dbReference type="Gene3D" id="1.10.357.10">
    <property type="entry name" value="Tetracycline Repressor, domain 2"/>
    <property type="match status" value="1"/>
</dbReference>
<organism evidence="4 5">
    <name type="scientific">Enemella evansiae</name>
    <dbReference type="NCBI Taxonomy" id="2016499"/>
    <lineage>
        <taxon>Bacteria</taxon>
        <taxon>Bacillati</taxon>
        <taxon>Actinomycetota</taxon>
        <taxon>Actinomycetes</taxon>
        <taxon>Propionibacteriales</taxon>
        <taxon>Propionibacteriaceae</taxon>
        <taxon>Enemella</taxon>
    </lineage>
</organism>
<proteinExistence type="predicted"/>
<gene>
    <name evidence="4" type="ORF">CGZ94_03860</name>
</gene>
<evidence type="ECO:0000313" key="5">
    <source>
        <dbReference type="Proteomes" id="UP000215896"/>
    </source>
</evidence>
<evidence type="ECO:0000256" key="2">
    <source>
        <dbReference type="PROSITE-ProRule" id="PRU00335"/>
    </source>
</evidence>
<dbReference type="Pfam" id="PF00440">
    <property type="entry name" value="TetR_N"/>
    <property type="match status" value="1"/>
</dbReference>
<dbReference type="GO" id="GO:0003677">
    <property type="term" value="F:DNA binding"/>
    <property type="evidence" value="ECO:0007669"/>
    <property type="project" value="UniProtKB-UniRule"/>
</dbReference>
<feature type="DNA-binding region" description="H-T-H motif" evidence="2">
    <location>
        <begin position="31"/>
        <end position="50"/>
    </location>
</feature>
<keyword evidence="1 2" id="KW-0238">DNA-binding</keyword>
<reference evidence="4 5" key="1">
    <citation type="submission" date="2017-07" db="EMBL/GenBank/DDBJ databases">
        <title>Draft whole genome sequences of clinical Proprionibacteriaceae strains.</title>
        <authorList>
            <person name="Bernier A.-M."/>
            <person name="Bernard K."/>
            <person name="Domingo M.-C."/>
        </authorList>
    </citation>
    <scope>NUCLEOTIDE SEQUENCE [LARGE SCALE GENOMIC DNA]</scope>
    <source>
        <strain evidence="4 5">NML 030167</strain>
    </source>
</reference>
<comment type="caution">
    <text evidence="4">The sequence shown here is derived from an EMBL/GenBank/DDBJ whole genome shotgun (WGS) entry which is preliminary data.</text>
</comment>
<dbReference type="PROSITE" id="PS50977">
    <property type="entry name" value="HTH_TETR_2"/>
    <property type="match status" value="1"/>
</dbReference>
<dbReference type="EMBL" id="NMVO01000002">
    <property type="protein sequence ID" value="OYO16776.1"/>
    <property type="molecule type" value="Genomic_DNA"/>
</dbReference>
<dbReference type="OrthoDB" id="3731192at2"/>
<evidence type="ECO:0000256" key="1">
    <source>
        <dbReference type="ARBA" id="ARBA00023125"/>
    </source>
</evidence>
<dbReference type="InterPro" id="IPR001647">
    <property type="entry name" value="HTH_TetR"/>
</dbReference>
<dbReference type="AlphaFoldDB" id="A0A255GQC6"/>
<evidence type="ECO:0000313" key="4">
    <source>
        <dbReference type="EMBL" id="OYO16776.1"/>
    </source>
</evidence>
<dbReference type="SUPFAM" id="SSF46689">
    <property type="entry name" value="Homeodomain-like"/>
    <property type="match status" value="1"/>
</dbReference>
<dbReference type="InterPro" id="IPR009057">
    <property type="entry name" value="Homeodomain-like_sf"/>
</dbReference>
<protein>
    <submittedName>
        <fullName evidence="4">TetR family transcriptional regulator</fullName>
    </submittedName>
</protein>